<dbReference type="GO" id="GO:0008270">
    <property type="term" value="F:zinc ion binding"/>
    <property type="evidence" value="ECO:0007669"/>
    <property type="project" value="InterPro"/>
</dbReference>
<evidence type="ECO:0000256" key="5">
    <source>
        <dbReference type="ARBA" id="ARBA00022827"/>
    </source>
</evidence>
<comment type="cofactor">
    <cofactor evidence="1">
        <name>FAD</name>
        <dbReference type="ChEBI" id="CHEBI:57692"/>
    </cofactor>
</comment>
<organism evidence="10 11">
    <name type="scientific">Metarhizium humberi</name>
    <dbReference type="NCBI Taxonomy" id="2596975"/>
    <lineage>
        <taxon>Eukaryota</taxon>
        <taxon>Fungi</taxon>
        <taxon>Dikarya</taxon>
        <taxon>Ascomycota</taxon>
        <taxon>Pezizomycotina</taxon>
        <taxon>Sordariomycetes</taxon>
        <taxon>Hypocreomycetidae</taxon>
        <taxon>Hypocreales</taxon>
        <taxon>Clavicipitaceae</taxon>
        <taxon>Metarhizium</taxon>
    </lineage>
</organism>
<dbReference type="InterPro" id="IPR006089">
    <property type="entry name" value="Acyl-CoA_DH_CS"/>
</dbReference>
<keyword evidence="4" id="KW-0479">Metal-binding</keyword>
<dbReference type="InterPro" id="IPR009075">
    <property type="entry name" value="AcylCo_DH/oxidase_C"/>
</dbReference>
<dbReference type="CDD" id="cd12148">
    <property type="entry name" value="fungal_TF_MHR"/>
    <property type="match status" value="1"/>
</dbReference>
<dbReference type="InterPro" id="IPR046373">
    <property type="entry name" value="Acyl-CoA_Oxase/DH_mid-dom_sf"/>
</dbReference>
<evidence type="ECO:0000256" key="2">
    <source>
        <dbReference type="ARBA" id="ARBA00009347"/>
    </source>
</evidence>
<dbReference type="Proteomes" id="UP000764110">
    <property type="component" value="Unassembled WGS sequence"/>
</dbReference>
<dbReference type="SMART" id="SM00066">
    <property type="entry name" value="GAL4"/>
    <property type="match status" value="1"/>
</dbReference>
<dbReference type="SUPFAM" id="SSF47203">
    <property type="entry name" value="Acyl-CoA dehydrogenase C-terminal domain-like"/>
    <property type="match status" value="1"/>
</dbReference>
<comment type="similarity">
    <text evidence="2">Belongs to the acyl-CoA dehydrogenase family.</text>
</comment>
<dbReference type="GO" id="GO:0003677">
    <property type="term" value="F:DNA binding"/>
    <property type="evidence" value="ECO:0007669"/>
    <property type="project" value="InterPro"/>
</dbReference>
<dbReference type="Pfam" id="PF00172">
    <property type="entry name" value="Zn_clus"/>
    <property type="match status" value="1"/>
</dbReference>
<name>A0A9P8S454_9HYPO</name>
<keyword evidence="6" id="KW-0560">Oxidoreductase</keyword>
<dbReference type="FunFam" id="2.40.110.10:FF:000002">
    <property type="entry name" value="Acyl-CoA dehydrogenase fadE12"/>
    <property type="match status" value="1"/>
</dbReference>
<dbReference type="Pfam" id="PF02771">
    <property type="entry name" value="Acyl-CoA_dh_N"/>
    <property type="match status" value="1"/>
</dbReference>
<dbReference type="GO" id="GO:0006351">
    <property type="term" value="P:DNA-templated transcription"/>
    <property type="evidence" value="ECO:0007669"/>
    <property type="project" value="InterPro"/>
</dbReference>
<dbReference type="Gene3D" id="1.10.540.10">
    <property type="entry name" value="Acyl-CoA dehydrogenase/oxidase, N-terminal domain"/>
    <property type="match status" value="1"/>
</dbReference>
<dbReference type="InterPro" id="IPR013786">
    <property type="entry name" value="AcylCoA_DH/ox_N"/>
</dbReference>
<dbReference type="Pfam" id="PF04082">
    <property type="entry name" value="Fungal_trans"/>
    <property type="match status" value="1"/>
</dbReference>
<dbReference type="InterPro" id="IPR036250">
    <property type="entry name" value="AcylCo_DH-like_C"/>
</dbReference>
<dbReference type="SMART" id="SM00906">
    <property type="entry name" value="Fungal_trans"/>
    <property type="match status" value="1"/>
</dbReference>
<feature type="compositionally biased region" description="Basic and acidic residues" evidence="8">
    <location>
        <begin position="539"/>
        <end position="553"/>
    </location>
</feature>
<keyword evidence="3" id="KW-0285">Flavoprotein</keyword>
<dbReference type="InterPro" id="IPR001138">
    <property type="entry name" value="Zn2Cys6_DnaBD"/>
</dbReference>
<dbReference type="InterPro" id="IPR036864">
    <property type="entry name" value="Zn2-C6_fun-type_DNA-bd_sf"/>
</dbReference>
<keyword evidence="7" id="KW-0539">Nucleus</keyword>
<dbReference type="InterPro" id="IPR037069">
    <property type="entry name" value="AcylCoA_DH/ox_N_sf"/>
</dbReference>
<dbReference type="PROSITE" id="PS00072">
    <property type="entry name" value="ACYL_COA_DH_1"/>
    <property type="match status" value="1"/>
</dbReference>
<gene>
    <name evidence="10" type="ORF">MHUMG1_08828</name>
</gene>
<dbReference type="PANTHER" id="PTHR48083:SF17">
    <property type="entry name" value="ACYL-COA DEHYDROGENASE (AFU_ORTHOLOGUE AFUA_2G16630)-RELATED"/>
    <property type="match status" value="1"/>
</dbReference>
<dbReference type="PROSITE" id="PS50048">
    <property type="entry name" value="ZN2_CY6_FUNGAL_2"/>
    <property type="match status" value="1"/>
</dbReference>
<dbReference type="Gene3D" id="2.40.110.10">
    <property type="entry name" value="Butyryl-CoA Dehydrogenase, subunit A, domain 2"/>
    <property type="match status" value="1"/>
</dbReference>
<dbReference type="PROSITE" id="PS00463">
    <property type="entry name" value="ZN2_CY6_FUNGAL_1"/>
    <property type="match status" value="1"/>
</dbReference>
<dbReference type="SUPFAM" id="SSF57701">
    <property type="entry name" value="Zn2/Cys6 DNA-binding domain"/>
    <property type="match status" value="1"/>
</dbReference>
<dbReference type="Pfam" id="PF00441">
    <property type="entry name" value="Acyl-CoA_dh_1"/>
    <property type="match status" value="1"/>
</dbReference>
<proteinExistence type="inferred from homology"/>
<protein>
    <recommendedName>
        <fullName evidence="9">Zn(2)-C6 fungal-type domain-containing protein</fullName>
    </recommendedName>
</protein>
<dbReference type="GO" id="GO:0003995">
    <property type="term" value="F:acyl-CoA dehydrogenase activity"/>
    <property type="evidence" value="ECO:0007669"/>
    <property type="project" value="InterPro"/>
</dbReference>
<feature type="region of interest" description="Disordered" evidence="8">
    <location>
        <begin position="539"/>
        <end position="575"/>
    </location>
</feature>
<comment type="caution">
    <text evidence="10">The sequence shown here is derived from an EMBL/GenBank/DDBJ whole genome shotgun (WGS) entry which is preliminary data.</text>
</comment>
<feature type="domain" description="Zn(2)-C6 fungal-type" evidence="9">
    <location>
        <begin position="456"/>
        <end position="486"/>
    </location>
</feature>
<dbReference type="InterPro" id="IPR050741">
    <property type="entry name" value="Acyl-CoA_dehydrogenase"/>
</dbReference>
<dbReference type="GO" id="GO:0050660">
    <property type="term" value="F:flavin adenine dinucleotide binding"/>
    <property type="evidence" value="ECO:0007669"/>
    <property type="project" value="InterPro"/>
</dbReference>
<dbReference type="GO" id="GO:0005737">
    <property type="term" value="C:cytoplasm"/>
    <property type="evidence" value="ECO:0007669"/>
    <property type="project" value="TreeGrafter"/>
</dbReference>
<accession>A0A9P8S454</accession>
<evidence type="ECO:0000256" key="6">
    <source>
        <dbReference type="ARBA" id="ARBA00023002"/>
    </source>
</evidence>
<sequence>MGSNTHLPFTEPLWLSRQVSPYYTKSHRQLQKIAREYVDTHILPFSDEWERQGFVPPEVIAEHSRQGYMATSVFPLAKEYLNGQQLPGGIRPEDWDGFHDLIVIDEVARCGYLGVIWALACGNSIGAPPLVHFGNAEQKQRFLPAILNGSIRFCLAVTEPDAGSDVAGITTTAERRGDKYIVNGAKKWITNGIFADYCTAAVRTGGPGKGGVSALIIPLKVPGVTCRKLENSGVSASGSTYIEFDQVEVPASYLLGRENQGFEIIMSNFNHERLWLACTSLRLARCCIEDAYKHGQVRETFGKPLLANQVIRAKFSASGRKVDSATAWMEQLVYMEQVASRGHDGGRDLYMGGLFANLKVLCGQTLEFVNREMQQVMGGLGYSRGGRGGRVEQISRDVRVMVVGGGSEEILAELSVAQEQRAMAKLSLDRWGPLGNDNIAPMSYSAEREMRRPRLACLNCRRKKTRCHGERPACALCVRLGQTCEYPTHSTAAAPAPRRLPSAVVNDELLVRVARLEADLRAAQQAQVVTTTNNTTIKYDDAQRTAADAEKHSSTTSPSPPMQPAPTWADVPSTAVGDAVESDKKKFSQLPPVPVLKSLADVYFSNCQNQPYCFFHENHFRRRLMAGDLPHYLLLAFAATAARYSSHDYFRGSELEAVEGLARAAWIIILDQVFATEPSPDNVAAAQATSLLAIIDFTAGRHRLGWVKIGLAVRLVQSLKLNAEPDTSLPPWQQEERRRVFWSVYLLDKFVSCGRSHPPAILDMDCTLALPCSEEAFRMETPTKLPTIALVKDLPSNMAELVRLDDFAILVLMCSALSLTVRETFQQNASKIPPWDCRSNFAQISSILMTFENIHTTGADHLGPYISARFGTYEGFDRQRVGHFIWARAVYHLCGSLLCHPVSLRRYRKSQGACFPTTFARELLDRCREHATQLSNMLETLRSAGCCARGSFLGYVATCAASVHHIFALSSTPHIAARANACLEMCLSFLEHLPARWPNYGMMASSLRALSIDGRSARLLIDPSPAAVEEDIDLVEIEQLWNSIDYGWMTDRARQSETASSPSPPGLDVQIGDWTTFLDGQMGDNDMSSFYVTQAELMRGADA</sequence>
<evidence type="ECO:0000256" key="4">
    <source>
        <dbReference type="ARBA" id="ARBA00022723"/>
    </source>
</evidence>
<dbReference type="CDD" id="cd00067">
    <property type="entry name" value="GAL4"/>
    <property type="match status" value="1"/>
</dbReference>
<keyword evidence="11" id="KW-1185">Reference proteome</keyword>
<dbReference type="SUPFAM" id="SSF56645">
    <property type="entry name" value="Acyl-CoA dehydrogenase NM domain-like"/>
    <property type="match status" value="1"/>
</dbReference>
<dbReference type="Pfam" id="PF02770">
    <property type="entry name" value="Acyl-CoA_dh_M"/>
    <property type="match status" value="1"/>
</dbReference>
<keyword evidence="5" id="KW-0274">FAD</keyword>
<dbReference type="Gene3D" id="4.10.240.10">
    <property type="entry name" value="Zn(2)-C6 fungal-type DNA-binding domain"/>
    <property type="match status" value="1"/>
</dbReference>
<evidence type="ECO:0000256" key="1">
    <source>
        <dbReference type="ARBA" id="ARBA00001974"/>
    </source>
</evidence>
<dbReference type="InterPro" id="IPR007219">
    <property type="entry name" value="XnlR_reg_dom"/>
</dbReference>
<evidence type="ECO:0000259" key="9">
    <source>
        <dbReference type="PROSITE" id="PS50048"/>
    </source>
</evidence>
<dbReference type="AlphaFoldDB" id="A0A9P8S454"/>
<evidence type="ECO:0000313" key="11">
    <source>
        <dbReference type="Proteomes" id="UP000764110"/>
    </source>
</evidence>
<evidence type="ECO:0000256" key="3">
    <source>
        <dbReference type="ARBA" id="ARBA00022630"/>
    </source>
</evidence>
<dbReference type="Gene3D" id="1.20.140.10">
    <property type="entry name" value="Butyryl-CoA Dehydrogenase, subunit A, domain 3"/>
    <property type="match status" value="1"/>
</dbReference>
<dbReference type="InterPro" id="IPR006091">
    <property type="entry name" value="Acyl-CoA_Oxase/DH_mid-dom"/>
</dbReference>
<dbReference type="PRINTS" id="PR00755">
    <property type="entry name" value="AFLATOXINBRP"/>
</dbReference>
<dbReference type="GO" id="GO:0033539">
    <property type="term" value="P:fatty acid beta-oxidation using acyl-CoA dehydrogenase"/>
    <property type="evidence" value="ECO:0007669"/>
    <property type="project" value="TreeGrafter"/>
</dbReference>
<dbReference type="InterPro" id="IPR009100">
    <property type="entry name" value="AcylCoA_DH/oxidase_NM_dom_sf"/>
</dbReference>
<evidence type="ECO:0000256" key="7">
    <source>
        <dbReference type="ARBA" id="ARBA00023242"/>
    </source>
</evidence>
<dbReference type="GO" id="GO:0000981">
    <property type="term" value="F:DNA-binding transcription factor activity, RNA polymerase II-specific"/>
    <property type="evidence" value="ECO:0007669"/>
    <property type="project" value="InterPro"/>
</dbReference>
<dbReference type="EMBL" id="JACEFI010000021">
    <property type="protein sequence ID" value="KAH0593372.1"/>
    <property type="molecule type" value="Genomic_DNA"/>
</dbReference>
<dbReference type="PANTHER" id="PTHR48083">
    <property type="entry name" value="MEDIUM-CHAIN SPECIFIC ACYL-COA DEHYDROGENASE, MITOCHONDRIAL-RELATED"/>
    <property type="match status" value="1"/>
</dbReference>
<evidence type="ECO:0000313" key="10">
    <source>
        <dbReference type="EMBL" id="KAH0593372.1"/>
    </source>
</evidence>
<reference evidence="10 11" key="1">
    <citation type="submission" date="2020-07" db="EMBL/GenBank/DDBJ databases">
        <title>Metarhizium humberi genome.</title>
        <authorList>
            <person name="Lysoe E."/>
        </authorList>
    </citation>
    <scope>NUCLEOTIDE SEQUENCE [LARGE SCALE GENOMIC DNA]</scope>
    <source>
        <strain evidence="10 11">ESALQ1638</strain>
    </source>
</reference>
<evidence type="ECO:0000256" key="8">
    <source>
        <dbReference type="SAM" id="MobiDB-lite"/>
    </source>
</evidence>